<proteinExistence type="predicted"/>
<protein>
    <submittedName>
        <fullName evidence="4">Lipopolysaccharide biosynthesis proteins</fullName>
    </submittedName>
</protein>
<dbReference type="GO" id="GO:0016757">
    <property type="term" value="F:glycosyltransferase activity"/>
    <property type="evidence" value="ECO:0007669"/>
    <property type="project" value="UniProtKB-KW"/>
</dbReference>
<dbReference type="Pfam" id="PF01501">
    <property type="entry name" value="Glyco_transf_8"/>
    <property type="match status" value="1"/>
</dbReference>
<dbReference type="SUPFAM" id="SSF53448">
    <property type="entry name" value="Nucleotide-diphospho-sugar transferases"/>
    <property type="match status" value="1"/>
</dbReference>
<dbReference type="Gene3D" id="3.90.550.10">
    <property type="entry name" value="Spore Coat Polysaccharide Biosynthesis Protein SpsA, Chain A"/>
    <property type="match status" value="1"/>
</dbReference>
<dbReference type="InterPro" id="IPR029044">
    <property type="entry name" value="Nucleotide-diphossugar_trans"/>
</dbReference>
<dbReference type="PANTHER" id="PTHR13778:SF47">
    <property type="entry name" value="LIPOPOLYSACCHARIDE 1,3-GALACTOSYLTRANSFERASE"/>
    <property type="match status" value="1"/>
</dbReference>
<dbReference type="GO" id="GO:0046872">
    <property type="term" value="F:metal ion binding"/>
    <property type="evidence" value="ECO:0007669"/>
    <property type="project" value="UniProtKB-KW"/>
</dbReference>
<accession>A0A388T9Z1</accession>
<dbReference type="AlphaFoldDB" id="A0A388T9Z1"/>
<comment type="caution">
    <text evidence="4">The sequence shown here is derived from an EMBL/GenBank/DDBJ whole genome shotgun (WGS) entry which is preliminary data.</text>
</comment>
<evidence type="ECO:0000256" key="2">
    <source>
        <dbReference type="ARBA" id="ARBA00022679"/>
    </source>
</evidence>
<dbReference type="Proteomes" id="UP000269352">
    <property type="component" value="Unassembled WGS sequence"/>
</dbReference>
<dbReference type="InterPro" id="IPR002495">
    <property type="entry name" value="Glyco_trans_8"/>
</dbReference>
<dbReference type="EMBL" id="BGZN01000001">
    <property type="protein sequence ID" value="GBR72483.1"/>
    <property type="molecule type" value="Genomic_DNA"/>
</dbReference>
<reference evidence="4 5" key="1">
    <citation type="journal article" date="2019" name="ISME J.">
        <title>Genome analyses of uncultured TG2/ZB3 bacteria in 'Margulisbacteria' specifically attached to ectosymbiotic spirochetes of protists in the termite gut.</title>
        <authorList>
            <person name="Utami Y.D."/>
            <person name="Kuwahara H."/>
            <person name="Igai K."/>
            <person name="Murakami T."/>
            <person name="Sugaya K."/>
            <person name="Morikawa T."/>
            <person name="Nagura Y."/>
            <person name="Yuki M."/>
            <person name="Deevong P."/>
            <person name="Inoue T."/>
            <person name="Kihara K."/>
            <person name="Lo N."/>
            <person name="Yamada A."/>
            <person name="Ohkuma M."/>
            <person name="Hongoh Y."/>
        </authorList>
    </citation>
    <scope>NUCLEOTIDE SEQUENCE [LARGE SCALE GENOMIC DNA]</scope>
    <source>
        <strain evidence="4">NkOx7-01</strain>
    </source>
</reference>
<keyword evidence="1" id="KW-0328">Glycosyltransferase</keyword>
<keyword evidence="5" id="KW-1185">Reference proteome</keyword>
<evidence type="ECO:0000313" key="4">
    <source>
        <dbReference type="EMBL" id="GBR72483.1"/>
    </source>
</evidence>
<organism evidence="4 5">
    <name type="scientific">Termititenax aidoneus</name>
    <dbReference type="NCBI Taxonomy" id="2218524"/>
    <lineage>
        <taxon>Bacteria</taxon>
        <taxon>Bacillati</taxon>
        <taxon>Candidatus Margulisiibacteriota</taxon>
        <taxon>Candidatus Termititenacia</taxon>
        <taxon>Candidatus Termititenacales</taxon>
        <taxon>Candidatus Termititenacaceae</taxon>
        <taxon>Candidatus Termititenax</taxon>
    </lineage>
</organism>
<keyword evidence="3" id="KW-0479">Metal-binding</keyword>
<dbReference type="CDD" id="cd04194">
    <property type="entry name" value="GT8_A4GalT_like"/>
    <property type="match status" value="1"/>
</dbReference>
<evidence type="ECO:0000256" key="1">
    <source>
        <dbReference type="ARBA" id="ARBA00022676"/>
    </source>
</evidence>
<evidence type="ECO:0000256" key="3">
    <source>
        <dbReference type="ARBA" id="ARBA00022723"/>
    </source>
</evidence>
<keyword evidence="2" id="KW-0808">Transferase</keyword>
<dbReference type="InterPro" id="IPR050748">
    <property type="entry name" value="Glycosyltrans_8_dom-fam"/>
</dbReference>
<evidence type="ECO:0000313" key="5">
    <source>
        <dbReference type="Proteomes" id="UP000269352"/>
    </source>
</evidence>
<gene>
    <name evidence="4" type="primary">gspA</name>
    <name evidence="4" type="ORF">NO1_0005</name>
</gene>
<sequence length="307" mass="36514">MSVAMQSIMENASPKRRYCFFILQQNLSSENQEKLLNQVVAFPQFSLSFIDVKQYLKSYAFKIREEDKICYTAETFFRLLLPWILADYDKALYFDGDTVCRIDVAEIFDLDLQDKLLAAVREFHGAAWYYKPNKTHNQSKKIYNEVLANLQQKDDYFQAGVLLWNLAGFREDWSIEKLLTLAVSKIWRLVDQDVLNFIAENKTLLLPAKYNYTVLFSELVKYLPKYLQEEYYEAGKDPKIIHYKPWDSLAYIQHFEFFWQYAVKSPFLKIIIANMKAKDLILTTPLHRHIRKCGWKFLLKCLFSREF</sequence>
<dbReference type="PANTHER" id="PTHR13778">
    <property type="entry name" value="GLYCOSYLTRANSFERASE 8 DOMAIN-CONTAINING PROTEIN"/>
    <property type="match status" value="1"/>
</dbReference>
<name>A0A388T9Z1_TERA1</name>